<protein>
    <recommendedName>
        <fullName evidence="2">Integrase catalytic domain-containing protein</fullName>
    </recommendedName>
</protein>
<proteinExistence type="predicted"/>
<dbReference type="InParanoid" id="A0A1X7VSC8"/>
<accession>A0A1X7VSC8</accession>
<sequence length="169" mass="18937">MGKTFLIIVDAHSIRLEVEIVSSTSAEATIQVLIKLFAMHGLPEQLVSDNGAAFTSHQFKDFMSKNGIHHSLTSPYHPRSNCLAERAVQTFKSAVKKLDEPMNTHIFHFLLQYRITPQCTTGLSPLELLMGRRLRTIMDLARPDMTIKSEGETGQNSSTKATYSFLLSR</sequence>
<evidence type="ECO:0000259" key="2">
    <source>
        <dbReference type="PROSITE" id="PS50994"/>
    </source>
</evidence>
<dbReference type="InterPro" id="IPR050951">
    <property type="entry name" value="Retrovirus_Pol_polyprotein"/>
</dbReference>
<feature type="region of interest" description="Disordered" evidence="1">
    <location>
        <begin position="147"/>
        <end position="169"/>
    </location>
</feature>
<dbReference type="InterPro" id="IPR012337">
    <property type="entry name" value="RNaseH-like_sf"/>
</dbReference>
<dbReference type="Gene3D" id="3.30.420.10">
    <property type="entry name" value="Ribonuclease H-like superfamily/Ribonuclease H"/>
    <property type="match status" value="1"/>
</dbReference>
<dbReference type="GO" id="GO:0015074">
    <property type="term" value="P:DNA integration"/>
    <property type="evidence" value="ECO:0007669"/>
    <property type="project" value="InterPro"/>
</dbReference>
<dbReference type="InterPro" id="IPR001584">
    <property type="entry name" value="Integrase_cat-core"/>
</dbReference>
<dbReference type="AlphaFoldDB" id="A0A1X7VSC8"/>
<reference evidence="3" key="1">
    <citation type="submission" date="2017-05" db="UniProtKB">
        <authorList>
            <consortium name="EnsemblMetazoa"/>
        </authorList>
    </citation>
    <scope>IDENTIFICATION</scope>
</reference>
<dbReference type="EnsemblMetazoa" id="Aqu2.1.42997_001">
    <property type="protein sequence ID" value="Aqu2.1.42997_001"/>
    <property type="gene ID" value="Aqu2.1.42997"/>
</dbReference>
<dbReference type="Pfam" id="PF00665">
    <property type="entry name" value="rve"/>
    <property type="match status" value="1"/>
</dbReference>
<organism evidence="3">
    <name type="scientific">Amphimedon queenslandica</name>
    <name type="common">Sponge</name>
    <dbReference type="NCBI Taxonomy" id="400682"/>
    <lineage>
        <taxon>Eukaryota</taxon>
        <taxon>Metazoa</taxon>
        <taxon>Porifera</taxon>
        <taxon>Demospongiae</taxon>
        <taxon>Heteroscleromorpha</taxon>
        <taxon>Haplosclerida</taxon>
        <taxon>Niphatidae</taxon>
        <taxon>Amphimedon</taxon>
    </lineage>
</organism>
<name>A0A1X7VSC8_AMPQE</name>
<dbReference type="PANTHER" id="PTHR37984:SF13">
    <property type="entry name" value="RIBONUCLEASE H"/>
    <property type="match status" value="1"/>
</dbReference>
<evidence type="ECO:0000256" key="1">
    <source>
        <dbReference type="SAM" id="MobiDB-lite"/>
    </source>
</evidence>
<dbReference type="SUPFAM" id="SSF53098">
    <property type="entry name" value="Ribonuclease H-like"/>
    <property type="match status" value="1"/>
</dbReference>
<dbReference type="GO" id="GO:0003676">
    <property type="term" value="F:nucleic acid binding"/>
    <property type="evidence" value="ECO:0007669"/>
    <property type="project" value="InterPro"/>
</dbReference>
<dbReference type="InterPro" id="IPR036397">
    <property type="entry name" value="RNaseH_sf"/>
</dbReference>
<feature type="compositionally biased region" description="Polar residues" evidence="1">
    <location>
        <begin position="152"/>
        <end position="169"/>
    </location>
</feature>
<dbReference type="PROSITE" id="PS50994">
    <property type="entry name" value="INTEGRASE"/>
    <property type="match status" value="1"/>
</dbReference>
<dbReference type="FunFam" id="3.30.420.10:FF:000063">
    <property type="entry name" value="Retrovirus-related Pol polyprotein from transposon 297-like Protein"/>
    <property type="match status" value="1"/>
</dbReference>
<dbReference type="PANTHER" id="PTHR37984">
    <property type="entry name" value="PROTEIN CBG26694"/>
    <property type="match status" value="1"/>
</dbReference>
<feature type="domain" description="Integrase catalytic" evidence="2">
    <location>
        <begin position="1"/>
        <end position="133"/>
    </location>
</feature>
<evidence type="ECO:0000313" key="3">
    <source>
        <dbReference type="EnsemblMetazoa" id="Aqu2.1.42997_001"/>
    </source>
</evidence>